<proteinExistence type="predicted"/>
<feature type="domain" description="ABC3 transporter permease C-terminal" evidence="7">
    <location>
        <begin position="690"/>
        <end position="800"/>
    </location>
</feature>
<keyword evidence="4 6" id="KW-1133">Transmembrane helix</keyword>
<sequence length="810" mass="90916">MLKNWIKIFLYNVKNNKLFTALNILGLSLGIAGLVFALLYSNDEHSYNAWNPGKENIFFTVSDLGEDKVWGSSTGAIDAVRGTALPEVEEHCYMEGWYNSNIVKSGGKKVMAEKVLDAQANFFSFFPYEFVAGNAKTALTPNTMAISEAFCLKLFDTVNVLGKEVQYNDKTFTIGGVYRIEGKSSYMPEVVTNMIDWKLKEEVGNWGNFRFALFLKFKNPKDAIVTKQKMETLYYEHNTKLQAKADGITPDEFVKRFGKIKVILEPLKDIRLHSAAPDVPEGSGSYQLLVIMVGLSVLILIMSIANYINLATANAIKRAKGVGVRKIMGASGSNIIGQFVFETVITTLFSILLAMVIIEIGLPHFCNFLQQQITMGSSSFYLQMIGIFIVVVLLAGVFPAAYVSKYKPVAVLRGNVGRSKKGIWLRNAMLVLQFAIAAFFIIGSYIIYSQVNHMVSKDRGFKADQVVSIYYRNPYDFKVPGFKKIVSNRYDHVKERLKAIKGVESVAATTAAIGYGSSFFTSYGFNGHSYSLRNMVVDFSAIEMLNIKIDRGRSLMPQFADDTISSVILNEAAVKFIGIKGNPVGAYLDWQDGKKLQVVGVAKDFHIDGPQSKIGPIILYHYKTVDWMLQNAHHIYVKVNPQHRESAIAAMEKLWIEDIDPDFPFHYDFVDKNFAKTYAQFIRQRNVFSMLNVVVIVIALFGLFALASFSIERRMKEIAIRKTLGAGTLLLLKSLSKQYVVYCIIGFLIALVPAWILLDKWLQNFAYRIEVTILPFIIGFVVLLVLTLAVILGKAYKATRVDMVAYLKYE</sequence>
<dbReference type="InterPro" id="IPR025857">
    <property type="entry name" value="MacB_PCD"/>
</dbReference>
<protein>
    <submittedName>
        <fullName evidence="9">Multidrug ABC transporter substrate-binding protein</fullName>
    </submittedName>
</protein>
<dbReference type="InterPro" id="IPR050250">
    <property type="entry name" value="Macrolide_Exporter_MacB"/>
</dbReference>
<feature type="transmembrane region" description="Helical" evidence="6">
    <location>
        <begin position="335"/>
        <end position="360"/>
    </location>
</feature>
<accession>A0A0M8M8A7</accession>
<comment type="subcellular location">
    <subcellularLocation>
        <location evidence="1">Cell membrane</location>
        <topology evidence="1">Multi-pass membrane protein</topology>
    </subcellularLocation>
</comment>
<dbReference type="PANTHER" id="PTHR30572:SF18">
    <property type="entry name" value="ABC-TYPE MACROLIDE FAMILY EXPORT SYSTEM PERMEASE COMPONENT 2"/>
    <property type="match status" value="1"/>
</dbReference>
<feature type="transmembrane region" description="Helical" evidence="6">
    <location>
        <begin position="286"/>
        <end position="308"/>
    </location>
</feature>
<gene>
    <name evidence="9" type="ORF">AM493_05755</name>
</gene>
<dbReference type="Pfam" id="PF02687">
    <property type="entry name" value="FtsX"/>
    <property type="match status" value="2"/>
</dbReference>
<evidence type="ECO:0000256" key="2">
    <source>
        <dbReference type="ARBA" id="ARBA00022475"/>
    </source>
</evidence>
<dbReference type="PANTHER" id="PTHR30572">
    <property type="entry name" value="MEMBRANE COMPONENT OF TRANSPORTER-RELATED"/>
    <property type="match status" value="1"/>
</dbReference>
<keyword evidence="5 6" id="KW-0472">Membrane</keyword>
<organism evidence="9 10">
    <name type="scientific">Flavobacterium akiainvivens</name>
    <dbReference type="NCBI Taxonomy" id="1202724"/>
    <lineage>
        <taxon>Bacteria</taxon>
        <taxon>Pseudomonadati</taxon>
        <taxon>Bacteroidota</taxon>
        <taxon>Flavobacteriia</taxon>
        <taxon>Flavobacteriales</taxon>
        <taxon>Flavobacteriaceae</taxon>
        <taxon>Flavobacterium</taxon>
    </lineage>
</organism>
<dbReference type="OrthoDB" id="8740261at2"/>
<dbReference type="RefSeq" id="WP_054406796.1">
    <property type="nucleotide sequence ID" value="NZ_FOYA01000003.1"/>
</dbReference>
<reference evidence="9 10" key="1">
    <citation type="submission" date="2015-08" db="EMBL/GenBank/DDBJ databases">
        <title>Whole genome sequence of Flavobacterium akiainvivens IK-1T, from decaying Wikstroemia oahuensis, an endemic Hawaiian shrub.</title>
        <authorList>
            <person name="Wan X."/>
            <person name="Hou S."/>
            <person name="Saito J."/>
            <person name="Donachie S."/>
        </authorList>
    </citation>
    <scope>NUCLEOTIDE SEQUENCE [LARGE SCALE GENOMIC DNA]</scope>
    <source>
        <strain evidence="9 10">IK-1</strain>
    </source>
</reference>
<name>A0A0M8M8A7_9FLAO</name>
<dbReference type="Proteomes" id="UP000037755">
    <property type="component" value="Unassembled WGS sequence"/>
</dbReference>
<feature type="transmembrane region" description="Helical" evidence="6">
    <location>
        <begin position="424"/>
        <end position="448"/>
    </location>
</feature>
<evidence type="ECO:0000259" key="8">
    <source>
        <dbReference type="Pfam" id="PF12704"/>
    </source>
</evidence>
<dbReference type="EMBL" id="LIYD01000005">
    <property type="protein sequence ID" value="KOS05593.1"/>
    <property type="molecule type" value="Genomic_DNA"/>
</dbReference>
<keyword evidence="3 6" id="KW-0812">Transmembrane</keyword>
<comment type="caution">
    <text evidence="9">The sequence shown here is derived from an EMBL/GenBank/DDBJ whole genome shotgun (WGS) entry which is preliminary data.</text>
</comment>
<feature type="domain" description="MacB-like periplasmic core" evidence="8">
    <location>
        <begin position="20"/>
        <end position="193"/>
    </location>
</feature>
<dbReference type="GO" id="GO:0022857">
    <property type="term" value="F:transmembrane transporter activity"/>
    <property type="evidence" value="ECO:0007669"/>
    <property type="project" value="TreeGrafter"/>
</dbReference>
<dbReference type="AlphaFoldDB" id="A0A0M8M8A7"/>
<dbReference type="Pfam" id="PF12704">
    <property type="entry name" value="MacB_PCD"/>
    <property type="match status" value="2"/>
</dbReference>
<evidence type="ECO:0000256" key="3">
    <source>
        <dbReference type="ARBA" id="ARBA00022692"/>
    </source>
</evidence>
<evidence type="ECO:0000256" key="5">
    <source>
        <dbReference type="ARBA" id="ARBA00023136"/>
    </source>
</evidence>
<evidence type="ECO:0000256" key="6">
    <source>
        <dbReference type="SAM" id="Phobius"/>
    </source>
</evidence>
<feature type="transmembrane region" description="Helical" evidence="6">
    <location>
        <begin position="21"/>
        <end position="40"/>
    </location>
</feature>
<evidence type="ECO:0000313" key="10">
    <source>
        <dbReference type="Proteomes" id="UP000037755"/>
    </source>
</evidence>
<dbReference type="STRING" id="1202724.AM493_05755"/>
<feature type="transmembrane region" description="Helical" evidence="6">
    <location>
        <begin position="739"/>
        <end position="758"/>
    </location>
</feature>
<feature type="transmembrane region" description="Helical" evidence="6">
    <location>
        <begin position="687"/>
        <end position="711"/>
    </location>
</feature>
<keyword evidence="10" id="KW-1185">Reference proteome</keyword>
<evidence type="ECO:0000256" key="1">
    <source>
        <dbReference type="ARBA" id="ARBA00004651"/>
    </source>
</evidence>
<feature type="transmembrane region" description="Helical" evidence="6">
    <location>
        <begin position="380"/>
        <end position="403"/>
    </location>
</feature>
<feature type="domain" description="MacB-like periplasmic core" evidence="8">
    <location>
        <begin position="435"/>
        <end position="652"/>
    </location>
</feature>
<feature type="transmembrane region" description="Helical" evidence="6">
    <location>
        <begin position="773"/>
        <end position="793"/>
    </location>
</feature>
<evidence type="ECO:0000256" key="4">
    <source>
        <dbReference type="ARBA" id="ARBA00022989"/>
    </source>
</evidence>
<dbReference type="InterPro" id="IPR003838">
    <property type="entry name" value="ABC3_permease_C"/>
</dbReference>
<keyword evidence="2" id="KW-1003">Cell membrane</keyword>
<evidence type="ECO:0000313" key="9">
    <source>
        <dbReference type="EMBL" id="KOS05593.1"/>
    </source>
</evidence>
<dbReference type="PATRIC" id="fig|1202724.3.peg.1192"/>
<feature type="domain" description="ABC3 transporter permease C-terminal" evidence="7">
    <location>
        <begin position="295"/>
        <end position="406"/>
    </location>
</feature>
<evidence type="ECO:0000259" key="7">
    <source>
        <dbReference type="Pfam" id="PF02687"/>
    </source>
</evidence>
<dbReference type="GO" id="GO:0005886">
    <property type="term" value="C:plasma membrane"/>
    <property type="evidence" value="ECO:0007669"/>
    <property type="project" value="UniProtKB-SubCell"/>
</dbReference>